<dbReference type="Proteomes" id="UP000185557">
    <property type="component" value="Unassembled WGS sequence"/>
</dbReference>
<dbReference type="STRING" id="549789.NIES30_17790"/>
<organism evidence="1 2">
    <name type="scientific">Phormidium tenue NIES-30</name>
    <dbReference type="NCBI Taxonomy" id="549789"/>
    <lineage>
        <taxon>Bacteria</taxon>
        <taxon>Bacillati</taxon>
        <taxon>Cyanobacteriota</taxon>
        <taxon>Cyanophyceae</taxon>
        <taxon>Oscillatoriophycideae</taxon>
        <taxon>Oscillatoriales</taxon>
        <taxon>Oscillatoriaceae</taxon>
        <taxon>Phormidium</taxon>
    </lineage>
</organism>
<evidence type="ECO:0000313" key="2">
    <source>
        <dbReference type="Proteomes" id="UP000185557"/>
    </source>
</evidence>
<comment type="caution">
    <text evidence="1">The sequence shown here is derived from an EMBL/GenBank/DDBJ whole genome shotgun (WGS) entry which is preliminary data.</text>
</comment>
<dbReference type="PANTHER" id="PTHR39550:SF1">
    <property type="entry name" value="SLL0658 PROTEIN"/>
    <property type="match status" value="1"/>
</dbReference>
<dbReference type="AlphaFoldDB" id="A0A1U7J223"/>
<proteinExistence type="predicted"/>
<dbReference type="RefSeq" id="WP_073609782.1">
    <property type="nucleotide sequence ID" value="NZ_MRCG01000014.1"/>
</dbReference>
<dbReference type="EMBL" id="MRCG01000014">
    <property type="protein sequence ID" value="OKH46150.1"/>
    <property type="molecule type" value="Genomic_DNA"/>
</dbReference>
<evidence type="ECO:0000313" key="1">
    <source>
        <dbReference type="EMBL" id="OKH46150.1"/>
    </source>
</evidence>
<dbReference type="Pfam" id="PF11848">
    <property type="entry name" value="DUF3368"/>
    <property type="match status" value="1"/>
</dbReference>
<dbReference type="InterPro" id="IPR021799">
    <property type="entry name" value="PIN-like_prokaryotic"/>
</dbReference>
<sequence>MPETTQIVINTSPLIALVAAWGDLTRLEPLYEKVWVPFEVCQEISRGGTSQFAVPEFEQATWLHKQTTALAISPFLLNALDLGEASVIQLALDQNITTVCIDEAVGRRVARLSGLTLTGSVGILLKAKQKDPSLSVKSAIDNMLSRKIRLSETVINIALRQAGELD</sequence>
<keyword evidence="2" id="KW-1185">Reference proteome</keyword>
<dbReference type="PANTHER" id="PTHR39550">
    <property type="entry name" value="SLL0658 PROTEIN"/>
    <property type="match status" value="1"/>
</dbReference>
<reference evidence="1 2" key="1">
    <citation type="submission" date="2016-11" db="EMBL/GenBank/DDBJ databases">
        <title>Draft Genome Sequences of Nine Cyanobacterial Strains from Diverse Habitats.</title>
        <authorList>
            <person name="Zhu T."/>
            <person name="Hou S."/>
            <person name="Lu X."/>
            <person name="Hess W.R."/>
        </authorList>
    </citation>
    <scope>NUCLEOTIDE SEQUENCE [LARGE SCALE GENOMIC DNA]</scope>
    <source>
        <strain evidence="1 2">NIES-30</strain>
    </source>
</reference>
<accession>A0A1U7J223</accession>
<name>A0A1U7J223_9CYAN</name>
<protein>
    <submittedName>
        <fullName evidence="1">Toxin-antitoxin system, toxin component, PIN family protein</fullName>
    </submittedName>
</protein>
<dbReference type="OrthoDB" id="9796404at2"/>
<gene>
    <name evidence="1" type="ORF">NIES30_17790</name>
</gene>